<dbReference type="AlphaFoldDB" id="A0A836HFB4"/>
<dbReference type="SUPFAM" id="SSF47473">
    <property type="entry name" value="EF-hand"/>
    <property type="match status" value="1"/>
</dbReference>
<accession>A0A836HFB4</accession>
<proteinExistence type="predicted"/>
<dbReference type="KEGG" id="phet:94286682"/>
<dbReference type="InterPro" id="IPR011992">
    <property type="entry name" value="EF-hand-dom_pair"/>
</dbReference>
<name>A0A836HFB4_9TRYP</name>
<sequence length="374" mass="41229">MSVAIDAVGSAPRAAAESHARLYDCLDAASKERVTMLLSHYEVLLPVEQDAFMQELERYNHEQSAAALARRKAGETWIRYTTPRLRAVQARDPAYVQRLISDKAASNWSNSDEAPTEATPPCTLEDLLYSRGVFEDAGQAIHVRKMTLYEKLHQNMNSHSVKPSKRATHDPTTSVPAVPNGSAGTVRQSVSFEDPVEEKAEPFNQESQTIEATSLSAEMQAESSKDAAVMSVSDGNPPPSHASSTTLAAPYRNNAYQAVRLAMSFPAYTARTPPPSPSSGATAPLPGGVKRVWNVSSFPITEDELREWFEELDVTGRGALNLDEFMHYMESLERDFGVSTEYATLKQDGERLAKDGKLSFEAFSYLVLRFVRFG</sequence>
<dbReference type="OrthoDB" id="248349at2759"/>
<dbReference type="InterPro" id="IPR002048">
    <property type="entry name" value="EF_hand_dom"/>
</dbReference>
<dbReference type="PROSITE" id="PS50222">
    <property type="entry name" value="EF_HAND_2"/>
    <property type="match status" value="1"/>
</dbReference>
<protein>
    <recommendedName>
        <fullName evidence="2">EF-hand domain-containing protein</fullName>
    </recommendedName>
</protein>
<feature type="region of interest" description="Disordered" evidence="1">
    <location>
        <begin position="157"/>
        <end position="188"/>
    </location>
</feature>
<dbReference type="RefSeq" id="XP_067752762.1">
    <property type="nucleotide sequence ID" value="XM_067896605.1"/>
</dbReference>
<feature type="region of interest" description="Disordered" evidence="1">
    <location>
        <begin position="216"/>
        <end position="246"/>
    </location>
</feature>
<evidence type="ECO:0000259" key="2">
    <source>
        <dbReference type="PROSITE" id="PS50222"/>
    </source>
</evidence>
<dbReference type="EMBL" id="JAFJZO010000036">
    <property type="protein sequence ID" value="KAG5490434.1"/>
    <property type="molecule type" value="Genomic_DNA"/>
</dbReference>
<dbReference type="GeneID" id="94286682"/>
<evidence type="ECO:0000313" key="3">
    <source>
        <dbReference type="EMBL" id="KAG5490434.1"/>
    </source>
</evidence>
<evidence type="ECO:0000313" key="4">
    <source>
        <dbReference type="Proteomes" id="UP000674318"/>
    </source>
</evidence>
<evidence type="ECO:0000256" key="1">
    <source>
        <dbReference type="SAM" id="MobiDB-lite"/>
    </source>
</evidence>
<dbReference type="GO" id="GO:0005509">
    <property type="term" value="F:calcium ion binding"/>
    <property type="evidence" value="ECO:0007669"/>
    <property type="project" value="InterPro"/>
</dbReference>
<dbReference type="Proteomes" id="UP000674318">
    <property type="component" value="Unassembled WGS sequence"/>
</dbReference>
<feature type="domain" description="EF-hand" evidence="2">
    <location>
        <begin position="300"/>
        <end position="335"/>
    </location>
</feature>
<keyword evidence="4" id="KW-1185">Reference proteome</keyword>
<dbReference type="Gene3D" id="1.10.238.10">
    <property type="entry name" value="EF-hand"/>
    <property type="match status" value="1"/>
</dbReference>
<reference evidence="3 4" key="1">
    <citation type="submission" date="2021-02" db="EMBL/GenBank/DDBJ databases">
        <title>Porcisia hertigi Genome sequencing and assembly.</title>
        <authorList>
            <person name="Almutairi H."/>
            <person name="Gatherer D."/>
        </authorList>
    </citation>
    <scope>NUCLEOTIDE SEQUENCE [LARGE SCALE GENOMIC DNA]</scope>
    <source>
        <strain evidence="3 4">C119</strain>
    </source>
</reference>
<comment type="caution">
    <text evidence="3">The sequence shown here is derived from an EMBL/GenBank/DDBJ whole genome shotgun (WGS) entry which is preliminary data.</text>
</comment>
<dbReference type="SMART" id="SM00054">
    <property type="entry name" value="EFh"/>
    <property type="match status" value="1"/>
</dbReference>
<organism evidence="3 4">
    <name type="scientific">Porcisia hertigi</name>
    <dbReference type="NCBI Taxonomy" id="2761500"/>
    <lineage>
        <taxon>Eukaryota</taxon>
        <taxon>Discoba</taxon>
        <taxon>Euglenozoa</taxon>
        <taxon>Kinetoplastea</taxon>
        <taxon>Metakinetoplastina</taxon>
        <taxon>Trypanosomatida</taxon>
        <taxon>Trypanosomatidae</taxon>
        <taxon>Leishmaniinae</taxon>
        <taxon>Porcisia</taxon>
    </lineage>
</organism>
<gene>
    <name evidence="3" type="ORF">JKF63_00554</name>
</gene>